<name>A0ACC3TS53_9ASCO</name>
<protein>
    <submittedName>
        <fullName evidence="1">Rrp15p-domain-containing protein</fullName>
    </submittedName>
</protein>
<dbReference type="EMBL" id="MU970055">
    <property type="protein sequence ID" value="KAK9323969.1"/>
    <property type="molecule type" value="Genomic_DNA"/>
</dbReference>
<dbReference type="Proteomes" id="UP001489719">
    <property type="component" value="Unassembled WGS sequence"/>
</dbReference>
<sequence length="289" mass="32557">MPGPTKPSGKKRKEYLVPLTNGKELLTMASSNKVGSNMDSRMKHKTFYSNKKRKIVGKDATSDIKYAESFDELSDPSNDEFDVKDFSNGEQHDIEEESIDENVAEVEPDSDSNEEQDDSDELEADEEDQEDDDGNAEGDDEAESESDSDEEIENMNFAANEKRTKKKRKADPDAFSSAMTAILSSHLKAHDRKDPVLVRSKQTAKAIEESKLEAKARRELRLEKKQLLDKERIRDVITGVRERETPDPDAVHRNTEREKLLKKTAKRGVVKLFNTVIEAQKKAAAALAV</sequence>
<evidence type="ECO:0000313" key="2">
    <source>
        <dbReference type="Proteomes" id="UP001489719"/>
    </source>
</evidence>
<keyword evidence="2" id="KW-1185">Reference proteome</keyword>
<evidence type="ECO:0000313" key="1">
    <source>
        <dbReference type="EMBL" id="KAK9323969.1"/>
    </source>
</evidence>
<accession>A0ACC3TS53</accession>
<reference evidence="2" key="1">
    <citation type="journal article" date="2024" name="Front. Bioeng. Biotechnol.">
        <title>Genome-scale model development and genomic sequencing of the oleaginous clade Lipomyces.</title>
        <authorList>
            <person name="Czajka J.J."/>
            <person name="Han Y."/>
            <person name="Kim J."/>
            <person name="Mondo S.J."/>
            <person name="Hofstad B.A."/>
            <person name="Robles A."/>
            <person name="Haridas S."/>
            <person name="Riley R."/>
            <person name="LaButti K."/>
            <person name="Pangilinan J."/>
            <person name="Andreopoulos W."/>
            <person name="Lipzen A."/>
            <person name="Yan J."/>
            <person name="Wang M."/>
            <person name="Ng V."/>
            <person name="Grigoriev I.V."/>
            <person name="Spatafora J.W."/>
            <person name="Magnuson J.K."/>
            <person name="Baker S.E."/>
            <person name="Pomraning K.R."/>
        </authorList>
    </citation>
    <scope>NUCLEOTIDE SEQUENCE [LARGE SCALE GENOMIC DNA]</scope>
    <source>
        <strain evidence="2">CBS 10300</strain>
    </source>
</reference>
<proteinExistence type="predicted"/>
<comment type="caution">
    <text evidence="1">The sequence shown here is derived from an EMBL/GenBank/DDBJ whole genome shotgun (WGS) entry which is preliminary data.</text>
</comment>
<organism evidence="1 2">
    <name type="scientific">Lipomyces orientalis</name>
    <dbReference type="NCBI Taxonomy" id="1233043"/>
    <lineage>
        <taxon>Eukaryota</taxon>
        <taxon>Fungi</taxon>
        <taxon>Dikarya</taxon>
        <taxon>Ascomycota</taxon>
        <taxon>Saccharomycotina</taxon>
        <taxon>Lipomycetes</taxon>
        <taxon>Lipomycetales</taxon>
        <taxon>Lipomycetaceae</taxon>
        <taxon>Lipomyces</taxon>
    </lineage>
</organism>
<gene>
    <name evidence="1" type="ORF">V1517DRAFT_318914</name>
</gene>